<protein>
    <recommendedName>
        <fullName evidence="5">DUF732 domain-containing protein</fullName>
    </recommendedName>
</protein>
<keyword evidence="4" id="KW-1185">Reference proteome</keyword>
<comment type="caution">
    <text evidence="3">The sequence shown here is derived from an EMBL/GenBank/DDBJ whole genome shotgun (WGS) entry which is preliminary data.</text>
</comment>
<organism evidence="3 4">
    <name type="scientific">Nocardia gamkensis</name>
    <dbReference type="NCBI Taxonomy" id="352869"/>
    <lineage>
        <taxon>Bacteria</taxon>
        <taxon>Bacillati</taxon>
        <taxon>Actinomycetota</taxon>
        <taxon>Actinomycetes</taxon>
        <taxon>Mycobacteriales</taxon>
        <taxon>Nocardiaceae</taxon>
        <taxon>Nocardia</taxon>
    </lineage>
</organism>
<evidence type="ECO:0000313" key="3">
    <source>
        <dbReference type="EMBL" id="NKY27457.1"/>
    </source>
</evidence>
<feature type="region of interest" description="Disordered" evidence="1">
    <location>
        <begin position="79"/>
        <end position="113"/>
    </location>
</feature>
<dbReference type="AlphaFoldDB" id="A0A7X6R3P5"/>
<gene>
    <name evidence="3" type="ORF">HGB38_14645</name>
</gene>
<proteinExistence type="predicted"/>
<evidence type="ECO:0000313" key="4">
    <source>
        <dbReference type="Proteomes" id="UP000540698"/>
    </source>
</evidence>
<accession>A0A7X6R3P5</accession>
<dbReference type="PROSITE" id="PS51257">
    <property type="entry name" value="PROKAR_LIPOPROTEIN"/>
    <property type="match status" value="1"/>
</dbReference>
<feature type="chain" id="PRO_5039643271" description="DUF732 domain-containing protein" evidence="2">
    <location>
        <begin position="18"/>
        <end position="113"/>
    </location>
</feature>
<keyword evidence="2" id="KW-0732">Signal</keyword>
<feature type="signal peptide" evidence="2">
    <location>
        <begin position="1"/>
        <end position="17"/>
    </location>
</feature>
<dbReference type="EMBL" id="JAAXOS010000006">
    <property type="protein sequence ID" value="NKY27457.1"/>
    <property type="molecule type" value="Genomic_DNA"/>
</dbReference>
<dbReference type="Proteomes" id="UP000540698">
    <property type="component" value="Unassembled WGS sequence"/>
</dbReference>
<evidence type="ECO:0000256" key="2">
    <source>
        <dbReference type="SAM" id="SignalP"/>
    </source>
</evidence>
<evidence type="ECO:0000256" key="1">
    <source>
        <dbReference type="SAM" id="MobiDB-lite"/>
    </source>
</evidence>
<reference evidence="3 4" key="1">
    <citation type="submission" date="2020-04" db="EMBL/GenBank/DDBJ databases">
        <title>MicrobeNet Type strains.</title>
        <authorList>
            <person name="Nicholson A.C."/>
        </authorList>
    </citation>
    <scope>NUCLEOTIDE SEQUENCE [LARGE SCALE GENOMIC DNA]</scope>
    <source>
        <strain evidence="3 4">DSM 44956</strain>
    </source>
</reference>
<name>A0A7X6R3P5_9NOCA</name>
<sequence length="113" mass="11905">MRICMIAAALIALPVLAACGSDKDTAAPTVTQADLSKSLQDKGLKNKQLADCAAKVFVDQGISQDGLRIMISDEYDTKAPDQETLGMSKEDADKARSASGRIASECMSAAQPR</sequence>
<evidence type="ECO:0008006" key="5">
    <source>
        <dbReference type="Google" id="ProtNLM"/>
    </source>
</evidence>